<dbReference type="PROSITE" id="PS50109">
    <property type="entry name" value="HIS_KIN"/>
    <property type="match status" value="1"/>
</dbReference>
<sequence length="514" mass="59284">MFQGIKNFTIRKSKKLFKDESSKDLSDLNKSRKLLRTVFDTTNQAIAVFESIYNEDGTIKDFKFIKVNKVLLEMYMEPNPLGKTYLETSQYGVEMGIFDAFKNVMETGDELDKEFHFDRDGNNRWFRMTARSQDNLLIAAIEDISLRKIETQKLEENFRFKQHLAQASPETILIINLNSYCVRYINKDIFPEAGMTKERIQDTSLLEVLPFIHPQDRDKIVSLHKKLVKASDDDILEVEVRLKLRNTAWEWFNIRGKIFDRKDASWVNEYVLLVRNITEQKNTQEALLKAERLSIQGEVARIFAHELRNPLASIGMATDILNKKLDPQQKEKISKYLDILSRSTKTLNNLVSSLLDSSNYTPPILKKENLVEIINDTLEKASDRIYLAGIKVIKKYEEPCYMLADKEKLLIALLNILVNATEATTPNEGILEIEIKKDPNDLIFLSIKDNGKGLDQNEIDRLFDAFYTNKEKGVGVGLTSVKNILEEHDAEIKVESTLNEGTCFQISFQDEDIE</sequence>
<dbReference type="PROSITE" id="PS50112">
    <property type="entry name" value="PAS"/>
    <property type="match status" value="1"/>
</dbReference>
<dbReference type="InterPro" id="IPR004358">
    <property type="entry name" value="Sig_transdc_His_kin-like_C"/>
</dbReference>
<protein>
    <recommendedName>
        <fullName evidence="2">histidine kinase</fullName>
        <ecNumber evidence="2">2.7.13.3</ecNumber>
    </recommendedName>
</protein>
<dbReference type="EMBL" id="JBHUOJ010000021">
    <property type="protein sequence ID" value="MFD2833540.1"/>
    <property type="molecule type" value="Genomic_DNA"/>
</dbReference>
<evidence type="ECO:0000259" key="9">
    <source>
        <dbReference type="PROSITE" id="PS50109"/>
    </source>
</evidence>
<dbReference type="InterPro" id="IPR036890">
    <property type="entry name" value="HATPase_C_sf"/>
</dbReference>
<dbReference type="Gene3D" id="3.30.450.20">
    <property type="entry name" value="PAS domain"/>
    <property type="match status" value="2"/>
</dbReference>
<reference evidence="12" key="1">
    <citation type="journal article" date="2019" name="Int. J. Syst. Evol. Microbiol.">
        <title>The Global Catalogue of Microorganisms (GCM) 10K type strain sequencing project: providing services to taxonomists for standard genome sequencing and annotation.</title>
        <authorList>
            <consortium name="The Broad Institute Genomics Platform"/>
            <consortium name="The Broad Institute Genome Sequencing Center for Infectious Disease"/>
            <person name="Wu L."/>
            <person name="Ma J."/>
        </authorList>
    </citation>
    <scope>NUCLEOTIDE SEQUENCE [LARGE SCALE GENOMIC DNA]</scope>
    <source>
        <strain evidence="12">KCTC 52925</strain>
    </source>
</reference>
<keyword evidence="3" id="KW-0597">Phosphoprotein</keyword>
<dbReference type="Proteomes" id="UP001597438">
    <property type="component" value="Unassembled WGS sequence"/>
</dbReference>
<gene>
    <name evidence="11" type="ORF">ACFSYS_09595</name>
</gene>
<comment type="caution">
    <text evidence="11">The sequence shown here is derived from an EMBL/GenBank/DDBJ whole genome shotgun (WGS) entry which is preliminary data.</text>
</comment>
<keyword evidence="6" id="KW-0418">Kinase</keyword>
<organism evidence="11 12">
    <name type="scientific">Christiangramia antarctica</name>
    <dbReference type="NCBI Taxonomy" id="2058158"/>
    <lineage>
        <taxon>Bacteria</taxon>
        <taxon>Pseudomonadati</taxon>
        <taxon>Bacteroidota</taxon>
        <taxon>Flavobacteriia</taxon>
        <taxon>Flavobacteriales</taxon>
        <taxon>Flavobacteriaceae</taxon>
        <taxon>Christiangramia</taxon>
    </lineage>
</organism>
<dbReference type="PRINTS" id="PR00344">
    <property type="entry name" value="BCTRLSENSOR"/>
</dbReference>
<dbReference type="Pfam" id="PF00512">
    <property type="entry name" value="HisKA"/>
    <property type="match status" value="1"/>
</dbReference>
<name>A0ABW5X396_9FLAO</name>
<dbReference type="CDD" id="cd00130">
    <property type="entry name" value="PAS"/>
    <property type="match status" value="1"/>
</dbReference>
<dbReference type="SUPFAM" id="SSF47384">
    <property type="entry name" value="Homodimeric domain of signal transducing histidine kinase"/>
    <property type="match status" value="1"/>
</dbReference>
<keyword evidence="7" id="KW-0067">ATP-binding</keyword>
<keyword evidence="12" id="KW-1185">Reference proteome</keyword>
<dbReference type="SMART" id="SM00388">
    <property type="entry name" value="HisKA"/>
    <property type="match status" value="1"/>
</dbReference>
<keyword evidence="5" id="KW-0547">Nucleotide-binding</keyword>
<dbReference type="PANTHER" id="PTHR43065:SF10">
    <property type="entry name" value="PEROXIDE STRESS-ACTIVATED HISTIDINE KINASE MAK3"/>
    <property type="match status" value="1"/>
</dbReference>
<dbReference type="SUPFAM" id="SSF55874">
    <property type="entry name" value="ATPase domain of HSP90 chaperone/DNA topoisomerase II/histidine kinase"/>
    <property type="match status" value="1"/>
</dbReference>
<dbReference type="InterPro" id="IPR003594">
    <property type="entry name" value="HATPase_dom"/>
</dbReference>
<dbReference type="PANTHER" id="PTHR43065">
    <property type="entry name" value="SENSOR HISTIDINE KINASE"/>
    <property type="match status" value="1"/>
</dbReference>
<dbReference type="Pfam" id="PF08447">
    <property type="entry name" value="PAS_3"/>
    <property type="match status" value="1"/>
</dbReference>
<keyword evidence="4" id="KW-0808">Transferase</keyword>
<dbReference type="InterPro" id="IPR035965">
    <property type="entry name" value="PAS-like_dom_sf"/>
</dbReference>
<evidence type="ECO:0000313" key="11">
    <source>
        <dbReference type="EMBL" id="MFD2833540.1"/>
    </source>
</evidence>
<dbReference type="CDD" id="cd00082">
    <property type="entry name" value="HisKA"/>
    <property type="match status" value="1"/>
</dbReference>
<keyword evidence="8" id="KW-0902">Two-component regulatory system</keyword>
<feature type="domain" description="Histidine kinase" evidence="9">
    <location>
        <begin position="302"/>
        <end position="512"/>
    </location>
</feature>
<dbReference type="InterPro" id="IPR003661">
    <property type="entry name" value="HisK_dim/P_dom"/>
</dbReference>
<evidence type="ECO:0000259" key="10">
    <source>
        <dbReference type="PROSITE" id="PS50112"/>
    </source>
</evidence>
<evidence type="ECO:0000256" key="6">
    <source>
        <dbReference type="ARBA" id="ARBA00022777"/>
    </source>
</evidence>
<comment type="catalytic activity">
    <reaction evidence="1">
        <text>ATP + protein L-histidine = ADP + protein N-phospho-L-histidine.</text>
        <dbReference type="EC" id="2.7.13.3"/>
    </reaction>
</comment>
<evidence type="ECO:0000256" key="8">
    <source>
        <dbReference type="ARBA" id="ARBA00023012"/>
    </source>
</evidence>
<dbReference type="Gene3D" id="1.10.287.130">
    <property type="match status" value="1"/>
</dbReference>
<dbReference type="InterPro" id="IPR005467">
    <property type="entry name" value="His_kinase_dom"/>
</dbReference>
<evidence type="ECO:0000256" key="4">
    <source>
        <dbReference type="ARBA" id="ARBA00022679"/>
    </source>
</evidence>
<dbReference type="Pfam" id="PF02518">
    <property type="entry name" value="HATPase_c"/>
    <property type="match status" value="1"/>
</dbReference>
<dbReference type="InterPro" id="IPR000014">
    <property type="entry name" value="PAS"/>
</dbReference>
<dbReference type="RefSeq" id="WP_378212722.1">
    <property type="nucleotide sequence ID" value="NZ_JBHUOJ010000021.1"/>
</dbReference>
<evidence type="ECO:0000313" key="12">
    <source>
        <dbReference type="Proteomes" id="UP001597438"/>
    </source>
</evidence>
<evidence type="ECO:0000256" key="7">
    <source>
        <dbReference type="ARBA" id="ARBA00022840"/>
    </source>
</evidence>
<dbReference type="SMART" id="SM00387">
    <property type="entry name" value="HATPase_c"/>
    <property type="match status" value="1"/>
</dbReference>
<dbReference type="InterPro" id="IPR036097">
    <property type="entry name" value="HisK_dim/P_sf"/>
</dbReference>
<evidence type="ECO:0000256" key="3">
    <source>
        <dbReference type="ARBA" id="ARBA00022553"/>
    </source>
</evidence>
<evidence type="ECO:0000256" key="1">
    <source>
        <dbReference type="ARBA" id="ARBA00000085"/>
    </source>
</evidence>
<evidence type="ECO:0000256" key="2">
    <source>
        <dbReference type="ARBA" id="ARBA00012438"/>
    </source>
</evidence>
<dbReference type="InterPro" id="IPR013655">
    <property type="entry name" value="PAS_fold_3"/>
</dbReference>
<dbReference type="SUPFAM" id="SSF55785">
    <property type="entry name" value="PYP-like sensor domain (PAS domain)"/>
    <property type="match status" value="1"/>
</dbReference>
<proteinExistence type="predicted"/>
<dbReference type="EC" id="2.7.13.3" evidence="2"/>
<accession>A0ABW5X396</accession>
<feature type="domain" description="PAS" evidence="10">
    <location>
        <begin position="157"/>
        <end position="231"/>
    </location>
</feature>
<dbReference type="Gene3D" id="3.30.565.10">
    <property type="entry name" value="Histidine kinase-like ATPase, C-terminal domain"/>
    <property type="match status" value="1"/>
</dbReference>
<evidence type="ECO:0000256" key="5">
    <source>
        <dbReference type="ARBA" id="ARBA00022741"/>
    </source>
</evidence>